<dbReference type="GO" id="GO:0000981">
    <property type="term" value="F:DNA-binding transcription factor activity, RNA polymerase II-specific"/>
    <property type="evidence" value="ECO:0007669"/>
    <property type="project" value="TreeGrafter"/>
</dbReference>
<comment type="subcellular location">
    <subcellularLocation>
        <location evidence="1">Nucleus</location>
    </subcellularLocation>
</comment>
<keyword evidence="3" id="KW-0238">DNA-binding</keyword>
<evidence type="ECO:0000256" key="5">
    <source>
        <dbReference type="ARBA" id="ARBA00023242"/>
    </source>
</evidence>
<dbReference type="PROSITE" id="PS50888">
    <property type="entry name" value="BHLH"/>
    <property type="match status" value="1"/>
</dbReference>
<dbReference type="Gene3D" id="4.10.280.10">
    <property type="entry name" value="Helix-loop-helix DNA-binding domain"/>
    <property type="match status" value="1"/>
</dbReference>
<feature type="domain" description="BHLH" evidence="7">
    <location>
        <begin position="30"/>
        <end position="82"/>
    </location>
</feature>
<dbReference type="GO" id="GO:0046983">
    <property type="term" value="F:protein dimerization activity"/>
    <property type="evidence" value="ECO:0007669"/>
    <property type="project" value="InterPro"/>
</dbReference>
<evidence type="ECO:0000256" key="1">
    <source>
        <dbReference type="ARBA" id="ARBA00004123"/>
    </source>
</evidence>
<evidence type="ECO:0000256" key="2">
    <source>
        <dbReference type="ARBA" id="ARBA00023015"/>
    </source>
</evidence>
<dbReference type="OrthoDB" id="10055449at2759"/>
<evidence type="ECO:0000313" key="8">
    <source>
        <dbReference type="EMBL" id="ELT91187.1"/>
    </source>
</evidence>
<dbReference type="GO" id="GO:0032502">
    <property type="term" value="P:developmental process"/>
    <property type="evidence" value="ECO:0007669"/>
    <property type="project" value="TreeGrafter"/>
</dbReference>
<dbReference type="HOGENOM" id="CLU_1751438_0_0_1"/>
<dbReference type="SUPFAM" id="SSF47459">
    <property type="entry name" value="HLH, helix-loop-helix DNA-binding domain"/>
    <property type="match status" value="1"/>
</dbReference>
<dbReference type="STRING" id="283909.R7TCD8"/>
<dbReference type="SMART" id="SM00353">
    <property type="entry name" value="HLH"/>
    <property type="match status" value="1"/>
</dbReference>
<evidence type="ECO:0000256" key="3">
    <source>
        <dbReference type="ARBA" id="ARBA00023125"/>
    </source>
</evidence>
<dbReference type="PANTHER" id="PTHR23349">
    <property type="entry name" value="BASIC HELIX-LOOP-HELIX TRANSCRIPTION FACTOR, TWIST"/>
    <property type="match status" value="1"/>
</dbReference>
<evidence type="ECO:0000313" key="9">
    <source>
        <dbReference type="EnsemblMetazoa" id="CapteP225943"/>
    </source>
</evidence>
<dbReference type="EnsemblMetazoa" id="CapteT225943">
    <property type="protein sequence ID" value="CapteP225943"/>
    <property type="gene ID" value="CapteG225943"/>
</dbReference>
<dbReference type="EMBL" id="KB310616">
    <property type="protein sequence ID" value="ELT91187.1"/>
    <property type="molecule type" value="Genomic_DNA"/>
</dbReference>
<dbReference type="OMA" id="MNEETWE"/>
<dbReference type="GO" id="GO:0000977">
    <property type="term" value="F:RNA polymerase II transcription regulatory region sequence-specific DNA binding"/>
    <property type="evidence" value="ECO:0007669"/>
    <property type="project" value="TreeGrafter"/>
</dbReference>
<sequence length="149" mass="16573">MDKCIEYDPYSASCATTDQNSYSCMQNPPIIRSSANARERDRTYSVNSAFITLRTLIPTEPADRKLSKIETLRLATSYISHLHTVLMAGIESGEQPCVLRHKQQGGRGSSICTFCLSASKMKSPNSNKELRSDSHGLWQQPTSCRLAVQ</sequence>
<feature type="region of interest" description="Disordered" evidence="6">
    <location>
        <begin position="121"/>
        <end position="142"/>
    </location>
</feature>
<gene>
    <name evidence="8" type="ORF">CAPTEDRAFT_225943</name>
</gene>
<evidence type="ECO:0000313" key="10">
    <source>
        <dbReference type="Proteomes" id="UP000014760"/>
    </source>
</evidence>
<protein>
    <recommendedName>
        <fullName evidence="7">BHLH domain-containing protein</fullName>
    </recommendedName>
</protein>
<dbReference type="InterPro" id="IPR036638">
    <property type="entry name" value="HLH_DNA-bd_sf"/>
</dbReference>
<dbReference type="InterPro" id="IPR050283">
    <property type="entry name" value="E-box_TF_Regulators"/>
</dbReference>
<dbReference type="InterPro" id="IPR011598">
    <property type="entry name" value="bHLH_dom"/>
</dbReference>
<dbReference type="PANTHER" id="PTHR23349:SF42">
    <property type="entry name" value="BHLH DOMAIN-CONTAINING PROTEIN"/>
    <property type="match status" value="1"/>
</dbReference>
<evidence type="ECO:0000256" key="6">
    <source>
        <dbReference type="SAM" id="MobiDB-lite"/>
    </source>
</evidence>
<evidence type="ECO:0000259" key="7">
    <source>
        <dbReference type="PROSITE" id="PS50888"/>
    </source>
</evidence>
<proteinExistence type="predicted"/>
<reference evidence="9" key="3">
    <citation type="submission" date="2015-06" db="UniProtKB">
        <authorList>
            <consortium name="EnsemblMetazoa"/>
        </authorList>
    </citation>
    <scope>IDENTIFICATION</scope>
</reference>
<dbReference type="CDD" id="cd11465">
    <property type="entry name" value="bHLH_TS_scleraxis_like"/>
    <property type="match status" value="1"/>
</dbReference>
<dbReference type="EMBL" id="AMQN01002977">
    <property type="status" value="NOT_ANNOTATED_CDS"/>
    <property type="molecule type" value="Genomic_DNA"/>
</dbReference>
<organism evidence="8">
    <name type="scientific">Capitella teleta</name>
    <name type="common">Polychaete worm</name>
    <dbReference type="NCBI Taxonomy" id="283909"/>
    <lineage>
        <taxon>Eukaryota</taxon>
        <taxon>Metazoa</taxon>
        <taxon>Spiralia</taxon>
        <taxon>Lophotrochozoa</taxon>
        <taxon>Annelida</taxon>
        <taxon>Polychaeta</taxon>
        <taxon>Sedentaria</taxon>
        <taxon>Scolecida</taxon>
        <taxon>Capitellidae</taxon>
        <taxon>Capitella</taxon>
    </lineage>
</organism>
<keyword evidence="4" id="KW-0804">Transcription</keyword>
<dbReference type="Proteomes" id="UP000014760">
    <property type="component" value="Unassembled WGS sequence"/>
</dbReference>
<dbReference type="Pfam" id="PF00010">
    <property type="entry name" value="HLH"/>
    <property type="match status" value="1"/>
</dbReference>
<reference evidence="10" key="1">
    <citation type="submission" date="2012-12" db="EMBL/GenBank/DDBJ databases">
        <authorList>
            <person name="Hellsten U."/>
            <person name="Grimwood J."/>
            <person name="Chapman J.A."/>
            <person name="Shapiro H."/>
            <person name="Aerts A."/>
            <person name="Otillar R.P."/>
            <person name="Terry A.Y."/>
            <person name="Boore J.L."/>
            <person name="Simakov O."/>
            <person name="Marletaz F."/>
            <person name="Cho S.-J."/>
            <person name="Edsinger-Gonzales E."/>
            <person name="Havlak P."/>
            <person name="Kuo D.-H."/>
            <person name="Larsson T."/>
            <person name="Lv J."/>
            <person name="Arendt D."/>
            <person name="Savage R."/>
            <person name="Osoegawa K."/>
            <person name="de Jong P."/>
            <person name="Lindberg D.R."/>
            <person name="Seaver E.C."/>
            <person name="Weisblat D.A."/>
            <person name="Putnam N.H."/>
            <person name="Grigoriev I.V."/>
            <person name="Rokhsar D.S."/>
        </authorList>
    </citation>
    <scope>NUCLEOTIDE SEQUENCE</scope>
    <source>
        <strain evidence="10">I ESC-2004</strain>
    </source>
</reference>
<dbReference type="FunFam" id="4.10.280.10:FF:000010">
    <property type="entry name" value="Scleraxis bHLH transcription factor"/>
    <property type="match status" value="1"/>
</dbReference>
<keyword evidence="5" id="KW-0539">Nucleus</keyword>
<keyword evidence="2" id="KW-0805">Transcription regulation</keyword>
<reference evidence="8 10" key="2">
    <citation type="journal article" date="2013" name="Nature">
        <title>Insights into bilaterian evolution from three spiralian genomes.</title>
        <authorList>
            <person name="Simakov O."/>
            <person name="Marletaz F."/>
            <person name="Cho S.J."/>
            <person name="Edsinger-Gonzales E."/>
            <person name="Havlak P."/>
            <person name="Hellsten U."/>
            <person name="Kuo D.H."/>
            <person name="Larsson T."/>
            <person name="Lv J."/>
            <person name="Arendt D."/>
            <person name="Savage R."/>
            <person name="Osoegawa K."/>
            <person name="de Jong P."/>
            <person name="Grimwood J."/>
            <person name="Chapman J.A."/>
            <person name="Shapiro H."/>
            <person name="Aerts A."/>
            <person name="Otillar R.P."/>
            <person name="Terry A.Y."/>
            <person name="Boore J.L."/>
            <person name="Grigoriev I.V."/>
            <person name="Lindberg D.R."/>
            <person name="Seaver E.C."/>
            <person name="Weisblat D.A."/>
            <person name="Putnam N.H."/>
            <person name="Rokhsar D.S."/>
        </authorList>
    </citation>
    <scope>NUCLEOTIDE SEQUENCE</scope>
    <source>
        <strain evidence="8 10">I ESC-2004</strain>
    </source>
</reference>
<name>R7TCD8_CAPTE</name>
<accession>R7TCD8</accession>
<evidence type="ECO:0000256" key="4">
    <source>
        <dbReference type="ARBA" id="ARBA00023163"/>
    </source>
</evidence>
<dbReference type="GO" id="GO:0005634">
    <property type="term" value="C:nucleus"/>
    <property type="evidence" value="ECO:0007669"/>
    <property type="project" value="UniProtKB-SubCell"/>
</dbReference>
<keyword evidence="10" id="KW-1185">Reference proteome</keyword>
<dbReference type="FunCoup" id="R7TCD8">
    <property type="interactions" value="20"/>
</dbReference>
<dbReference type="AlphaFoldDB" id="R7TCD8"/>